<feature type="domain" description="HTH tetR-type" evidence="5">
    <location>
        <begin position="10"/>
        <end position="70"/>
    </location>
</feature>
<dbReference type="SUPFAM" id="SSF46689">
    <property type="entry name" value="Homeodomain-like"/>
    <property type="match status" value="1"/>
</dbReference>
<organism evidence="6 7">
    <name type="scientific">Saccharothrix carnea</name>
    <dbReference type="NCBI Taxonomy" id="1280637"/>
    <lineage>
        <taxon>Bacteria</taxon>
        <taxon>Bacillati</taxon>
        <taxon>Actinomycetota</taxon>
        <taxon>Actinomycetes</taxon>
        <taxon>Pseudonocardiales</taxon>
        <taxon>Pseudonocardiaceae</taxon>
        <taxon>Saccharothrix</taxon>
    </lineage>
</organism>
<dbReference type="AlphaFoldDB" id="A0A2P8I6V8"/>
<evidence type="ECO:0000259" key="5">
    <source>
        <dbReference type="PROSITE" id="PS50977"/>
    </source>
</evidence>
<name>A0A2P8I6V8_SACCR</name>
<evidence type="ECO:0000256" key="1">
    <source>
        <dbReference type="ARBA" id="ARBA00023015"/>
    </source>
</evidence>
<accession>A0A2P8I6V8</accession>
<dbReference type="GO" id="GO:0003677">
    <property type="term" value="F:DNA binding"/>
    <property type="evidence" value="ECO:0007669"/>
    <property type="project" value="UniProtKB-UniRule"/>
</dbReference>
<keyword evidence="3" id="KW-0804">Transcription</keyword>
<sequence length="189" mass="20554">MSAMVGRKRGFDRDEVLDQVTRAFWRDGFQATSVADLTGTTGVNPPSLYAAFGDKRALFAEAVARYQATYGAFTARALEEEPTARQAVERILTEAAIEYTTPDRPKGCLILSSPELHDLRDQARQAFEAKIRHDVATGALPAGTDVRRLALFVAATVRGMSSLARDGATREELRDVARTALSAWPAPVA</sequence>
<dbReference type="SUPFAM" id="SSF48498">
    <property type="entry name" value="Tetracyclin repressor-like, C-terminal domain"/>
    <property type="match status" value="1"/>
</dbReference>
<feature type="DNA-binding region" description="H-T-H motif" evidence="4">
    <location>
        <begin position="33"/>
        <end position="52"/>
    </location>
</feature>
<reference evidence="6 7" key="1">
    <citation type="submission" date="2018-03" db="EMBL/GenBank/DDBJ databases">
        <title>Genomic Encyclopedia of Type Strains, Phase III (KMG-III): the genomes of soil and plant-associated and newly described type strains.</title>
        <authorList>
            <person name="Whitman W."/>
        </authorList>
    </citation>
    <scope>NUCLEOTIDE SEQUENCE [LARGE SCALE GENOMIC DNA]</scope>
    <source>
        <strain evidence="6 7">CGMCC 4.7097</strain>
    </source>
</reference>
<dbReference type="EMBL" id="PYAX01000007">
    <property type="protein sequence ID" value="PSL54166.1"/>
    <property type="molecule type" value="Genomic_DNA"/>
</dbReference>
<proteinExistence type="predicted"/>
<keyword evidence="2 4" id="KW-0238">DNA-binding</keyword>
<evidence type="ECO:0000256" key="2">
    <source>
        <dbReference type="ARBA" id="ARBA00023125"/>
    </source>
</evidence>
<dbReference type="InterPro" id="IPR009057">
    <property type="entry name" value="Homeodomain-like_sf"/>
</dbReference>
<keyword evidence="7" id="KW-1185">Reference proteome</keyword>
<dbReference type="Proteomes" id="UP000241118">
    <property type="component" value="Unassembled WGS sequence"/>
</dbReference>
<gene>
    <name evidence="6" type="ORF">B0I31_107222</name>
</gene>
<evidence type="ECO:0000313" key="7">
    <source>
        <dbReference type="Proteomes" id="UP000241118"/>
    </source>
</evidence>
<dbReference type="OrthoDB" id="9805134at2"/>
<dbReference type="Gene3D" id="1.10.357.10">
    <property type="entry name" value="Tetracycline Repressor, domain 2"/>
    <property type="match status" value="1"/>
</dbReference>
<dbReference type="PANTHER" id="PTHR47506">
    <property type="entry name" value="TRANSCRIPTIONAL REGULATORY PROTEIN"/>
    <property type="match status" value="1"/>
</dbReference>
<dbReference type="Pfam" id="PF00440">
    <property type="entry name" value="TetR_N"/>
    <property type="match status" value="1"/>
</dbReference>
<dbReference type="PANTHER" id="PTHR47506:SF1">
    <property type="entry name" value="HTH-TYPE TRANSCRIPTIONAL REGULATOR YJDC"/>
    <property type="match status" value="1"/>
</dbReference>
<evidence type="ECO:0000313" key="6">
    <source>
        <dbReference type="EMBL" id="PSL54166.1"/>
    </source>
</evidence>
<evidence type="ECO:0000256" key="3">
    <source>
        <dbReference type="ARBA" id="ARBA00023163"/>
    </source>
</evidence>
<dbReference type="PROSITE" id="PS01081">
    <property type="entry name" value="HTH_TETR_1"/>
    <property type="match status" value="1"/>
</dbReference>
<dbReference type="InterPro" id="IPR023772">
    <property type="entry name" value="DNA-bd_HTH_TetR-type_CS"/>
</dbReference>
<dbReference type="InterPro" id="IPR036271">
    <property type="entry name" value="Tet_transcr_reg_TetR-rel_C_sf"/>
</dbReference>
<keyword evidence="1" id="KW-0805">Transcription regulation</keyword>
<dbReference type="PROSITE" id="PS50977">
    <property type="entry name" value="HTH_TETR_2"/>
    <property type="match status" value="1"/>
</dbReference>
<dbReference type="Gene3D" id="1.10.10.60">
    <property type="entry name" value="Homeodomain-like"/>
    <property type="match status" value="1"/>
</dbReference>
<evidence type="ECO:0000256" key="4">
    <source>
        <dbReference type="PROSITE-ProRule" id="PRU00335"/>
    </source>
</evidence>
<dbReference type="InterPro" id="IPR001647">
    <property type="entry name" value="HTH_TetR"/>
</dbReference>
<protein>
    <submittedName>
        <fullName evidence="6">TetR family transcriptional regulator</fullName>
    </submittedName>
</protein>
<comment type="caution">
    <text evidence="6">The sequence shown here is derived from an EMBL/GenBank/DDBJ whole genome shotgun (WGS) entry which is preliminary data.</text>
</comment>